<dbReference type="STRING" id="1511.CLOST_0449"/>
<accession>E3PVL2</accession>
<sequence length="133" mass="14828">MMANLINKIKNSSFFGFALVGAINTGFSFIIYILLLRLDLYYILASILAYIAGIAVSYLLNTKFVFKEEKTIGNLSKFVSVYLTALVINTGLLYALVNLIGFNPVLGQIGVTCLVLFYNYVLQKLWTFKKASS</sequence>
<evidence type="ECO:0000256" key="3">
    <source>
        <dbReference type="ARBA" id="ARBA00022692"/>
    </source>
</evidence>
<comment type="similarity">
    <text evidence="2">Belongs to the GtrA family.</text>
</comment>
<feature type="domain" description="GtrA/DPMS transmembrane" evidence="7">
    <location>
        <begin position="17"/>
        <end position="128"/>
    </location>
</feature>
<evidence type="ECO:0000256" key="4">
    <source>
        <dbReference type="ARBA" id="ARBA00022989"/>
    </source>
</evidence>
<dbReference type="BioCyc" id="CSTI499177:GJE9-462-MONOMER"/>
<evidence type="ECO:0000256" key="2">
    <source>
        <dbReference type="ARBA" id="ARBA00009399"/>
    </source>
</evidence>
<dbReference type="eggNOG" id="COG2246">
    <property type="taxonomic scope" value="Bacteria"/>
</dbReference>
<feature type="transmembrane region" description="Helical" evidence="6">
    <location>
        <begin position="40"/>
        <end position="60"/>
    </location>
</feature>
<keyword evidence="9" id="KW-1185">Reference proteome</keyword>
<comment type="subcellular location">
    <subcellularLocation>
        <location evidence="1">Membrane</location>
        <topology evidence="1">Multi-pass membrane protein</topology>
    </subcellularLocation>
</comment>
<dbReference type="Proteomes" id="UP000007041">
    <property type="component" value="Chromosome"/>
</dbReference>
<protein>
    <submittedName>
        <fullName evidence="8">Membrane protein, GtrA family</fullName>
    </submittedName>
</protein>
<evidence type="ECO:0000259" key="7">
    <source>
        <dbReference type="Pfam" id="PF04138"/>
    </source>
</evidence>
<keyword evidence="3 6" id="KW-0812">Transmembrane</keyword>
<feature type="transmembrane region" description="Helical" evidence="6">
    <location>
        <begin position="105"/>
        <end position="122"/>
    </location>
</feature>
<dbReference type="InterPro" id="IPR051401">
    <property type="entry name" value="GtrA_CellWall_Glycosyl"/>
</dbReference>
<dbReference type="AlphaFoldDB" id="E3PVL2"/>
<dbReference type="Pfam" id="PF04138">
    <property type="entry name" value="GtrA_DPMS_TM"/>
    <property type="match status" value="1"/>
</dbReference>
<keyword evidence="4 6" id="KW-1133">Transmembrane helix</keyword>
<dbReference type="KEGG" id="cst:CLOST_0449"/>
<gene>
    <name evidence="8" type="ordered locus">CLOST_0449</name>
</gene>
<dbReference type="PANTHER" id="PTHR38459">
    <property type="entry name" value="PROPHAGE BACTOPRENOL-LINKED GLUCOSE TRANSLOCASE HOMOLOG"/>
    <property type="match status" value="1"/>
</dbReference>
<dbReference type="PANTHER" id="PTHR38459:SF1">
    <property type="entry name" value="PROPHAGE BACTOPRENOL-LINKED GLUCOSE TRANSLOCASE HOMOLOG"/>
    <property type="match status" value="1"/>
</dbReference>
<dbReference type="GO" id="GO:0005886">
    <property type="term" value="C:plasma membrane"/>
    <property type="evidence" value="ECO:0007669"/>
    <property type="project" value="TreeGrafter"/>
</dbReference>
<evidence type="ECO:0000256" key="1">
    <source>
        <dbReference type="ARBA" id="ARBA00004141"/>
    </source>
</evidence>
<evidence type="ECO:0000256" key="5">
    <source>
        <dbReference type="ARBA" id="ARBA00023136"/>
    </source>
</evidence>
<evidence type="ECO:0000313" key="9">
    <source>
        <dbReference type="Proteomes" id="UP000007041"/>
    </source>
</evidence>
<feature type="transmembrane region" description="Helical" evidence="6">
    <location>
        <begin position="12"/>
        <end position="34"/>
    </location>
</feature>
<proteinExistence type="inferred from homology"/>
<keyword evidence="5 6" id="KW-0472">Membrane</keyword>
<dbReference type="GO" id="GO:0000271">
    <property type="term" value="P:polysaccharide biosynthetic process"/>
    <property type="evidence" value="ECO:0007669"/>
    <property type="project" value="InterPro"/>
</dbReference>
<dbReference type="EMBL" id="FP565809">
    <property type="protein sequence ID" value="CBH20579.1"/>
    <property type="molecule type" value="Genomic_DNA"/>
</dbReference>
<evidence type="ECO:0000256" key="6">
    <source>
        <dbReference type="SAM" id="Phobius"/>
    </source>
</evidence>
<dbReference type="InterPro" id="IPR007267">
    <property type="entry name" value="GtrA_DPMS_TM"/>
</dbReference>
<reference evidence="9" key="1">
    <citation type="journal article" date="2010" name="BMC Genomics">
        <title>Clostridium sticklandii, a specialist in amino acid degradation:revisiting its metabolism through its genome sequence.</title>
        <authorList>
            <person name="Fonknechten N."/>
            <person name="Chaussonnerie S."/>
            <person name="Tricot S."/>
            <person name="Lajus A."/>
            <person name="Andreesen J.R."/>
            <person name="Perchat N."/>
            <person name="Pelletier E."/>
            <person name="Gouyvenoux M."/>
            <person name="Barbe V."/>
            <person name="Salanoubat M."/>
            <person name="Le Paslier D."/>
            <person name="Weissenbach J."/>
            <person name="Cohen G.N."/>
            <person name="Kreimeyer A."/>
        </authorList>
    </citation>
    <scope>NUCLEOTIDE SEQUENCE [LARGE SCALE GENOMIC DNA]</scope>
    <source>
        <strain evidence="9">ATCC 12662 / DSM 519 / JCM 1433 / CCUG 9281 / NCIMB 10654 / HF</strain>
    </source>
</reference>
<dbReference type="HOGENOM" id="CLU_083873_4_1_9"/>
<name>E3PVL2_ACESD</name>
<feature type="transmembrane region" description="Helical" evidence="6">
    <location>
        <begin position="81"/>
        <end position="99"/>
    </location>
</feature>
<organism evidence="8 9">
    <name type="scientific">Acetoanaerobium sticklandii (strain ATCC 12662 / DSM 519 / JCM 1433 / CCUG 9281 / NCIMB 10654 / HF)</name>
    <name type="common">Clostridium sticklandii</name>
    <dbReference type="NCBI Taxonomy" id="499177"/>
    <lineage>
        <taxon>Bacteria</taxon>
        <taxon>Bacillati</taxon>
        <taxon>Bacillota</taxon>
        <taxon>Clostridia</taxon>
        <taxon>Peptostreptococcales</taxon>
        <taxon>Filifactoraceae</taxon>
        <taxon>Acetoanaerobium</taxon>
    </lineage>
</organism>
<evidence type="ECO:0000313" key="8">
    <source>
        <dbReference type="EMBL" id="CBH20579.1"/>
    </source>
</evidence>